<organism evidence="1 2">
    <name type="scientific">Herbaspirillum robiniae</name>
    <dbReference type="NCBI Taxonomy" id="2014887"/>
    <lineage>
        <taxon>Bacteria</taxon>
        <taxon>Pseudomonadati</taxon>
        <taxon>Pseudomonadota</taxon>
        <taxon>Betaproteobacteria</taxon>
        <taxon>Burkholderiales</taxon>
        <taxon>Oxalobacteraceae</taxon>
        <taxon>Herbaspirillum</taxon>
    </lineage>
</organism>
<comment type="caution">
    <text evidence="1">The sequence shown here is derived from an EMBL/GenBank/DDBJ whole genome shotgun (WGS) entry which is preliminary data.</text>
</comment>
<gene>
    <name evidence="1" type="ORF">HNO84_15235</name>
</gene>
<accession>A0ABX2LWU3</accession>
<name>A0ABX2LWU3_9BURK</name>
<evidence type="ECO:0000313" key="2">
    <source>
        <dbReference type="Proteomes" id="UP000536746"/>
    </source>
</evidence>
<reference evidence="1 2" key="1">
    <citation type="journal article" date="2020" name="Front. Plant Sci.">
        <title>Isolation of Rhizosphere Bacteria That Improve Quality and Water Stress Tolerance in Greenhouse Ornamentals.</title>
        <authorList>
            <person name="Nordstedt N.P."/>
            <person name="Jones M.L."/>
        </authorList>
    </citation>
    <scope>NUCLEOTIDE SEQUENCE [LARGE SCALE GENOMIC DNA]</scope>
    <source>
        <strain evidence="1 2">C6C2</strain>
    </source>
</reference>
<dbReference type="EMBL" id="JABFMT010000016">
    <property type="protein sequence ID" value="NUU02957.1"/>
    <property type="molecule type" value="Genomic_DNA"/>
</dbReference>
<sequence>MTTGLVGILSPGSDFFPARIKIRLALNRLVGGSPWSDFHWEKAGRS</sequence>
<keyword evidence="2" id="KW-1185">Reference proteome</keyword>
<evidence type="ECO:0000313" key="1">
    <source>
        <dbReference type="EMBL" id="NUU02957.1"/>
    </source>
</evidence>
<dbReference type="RefSeq" id="WP_158522567.1">
    <property type="nucleotide sequence ID" value="NZ_CP018845.1"/>
</dbReference>
<protein>
    <submittedName>
        <fullName evidence="1">Uncharacterized protein</fullName>
    </submittedName>
</protein>
<proteinExistence type="predicted"/>
<dbReference type="Proteomes" id="UP000536746">
    <property type="component" value="Unassembled WGS sequence"/>
</dbReference>